<comment type="caution">
    <text evidence="1">The sequence shown here is derived from an EMBL/GenBank/DDBJ whole genome shotgun (WGS) entry which is preliminary data.</text>
</comment>
<dbReference type="Proteomes" id="UP000246171">
    <property type="component" value="Unassembled WGS sequence"/>
</dbReference>
<proteinExistence type="predicted"/>
<organism evidence="1 2">
    <name type="scientific">Aspergillus eucalypticola (strain CBS 122712 / IBT 29274)</name>
    <dbReference type="NCBI Taxonomy" id="1448314"/>
    <lineage>
        <taxon>Eukaryota</taxon>
        <taxon>Fungi</taxon>
        <taxon>Dikarya</taxon>
        <taxon>Ascomycota</taxon>
        <taxon>Pezizomycotina</taxon>
        <taxon>Eurotiomycetes</taxon>
        <taxon>Eurotiomycetidae</taxon>
        <taxon>Eurotiales</taxon>
        <taxon>Aspergillaceae</taxon>
        <taxon>Aspergillus</taxon>
        <taxon>Aspergillus subgen. Circumdati</taxon>
    </lineage>
</organism>
<gene>
    <name evidence="1" type="ORF">BO83DRAFT_382757</name>
</gene>
<accession>A0A317UQQ5</accession>
<dbReference type="GeneID" id="37054262"/>
<protein>
    <submittedName>
        <fullName evidence="1">Uncharacterized protein</fullName>
    </submittedName>
</protein>
<name>A0A317UQQ5_ASPEC</name>
<dbReference type="RefSeq" id="XP_025383106.1">
    <property type="nucleotide sequence ID" value="XM_025532300.1"/>
</dbReference>
<dbReference type="EMBL" id="MSFU01000037">
    <property type="protein sequence ID" value="PWY63408.1"/>
    <property type="molecule type" value="Genomic_DNA"/>
</dbReference>
<evidence type="ECO:0000313" key="1">
    <source>
        <dbReference type="EMBL" id="PWY63408.1"/>
    </source>
</evidence>
<evidence type="ECO:0000313" key="2">
    <source>
        <dbReference type="Proteomes" id="UP000246171"/>
    </source>
</evidence>
<dbReference type="VEuPathDB" id="FungiDB:BO83DRAFT_382757"/>
<sequence length="86" mass="9220">MSRPSQYFNAETVLTSATPASVLCLGTTLLPAQATIAQLSTDISVTQRLMAALARIAIITRLTGSSLYCLTFPARHGSLKRHFAQP</sequence>
<keyword evidence="2" id="KW-1185">Reference proteome</keyword>
<dbReference type="AlphaFoldDB" id="A0A317UQQ5"/>
<reference evidence="1" key="1">
    <citation type="submission" date="2016-12" db="EMBL/GenBank/DDBJ databases">
        <title>The genomes of Aspergillus section Nigri reveals drivers in fungal speciation.</title>
        <authorList>
            <consortium name="DOE Joint Genome Institute"/>
            <person name="Vesth T.C."/>
            <person name="Nybo J."/>
            <person name="Theobald S."/>
            <person name="Brandl J."/>
            <person name="Frisvad J.C."/>
            <person name="Nielsen K.F."/>
            <person name="Lyhne E.K."/>
            <person name="Kogle M.E."/>
            <person name="Kuo A."/>
            <person name="Riley R."/>
            <person name="Clum A."/>
            <person name="Nolan M."/>
            <person name="Lipzen A."/>
            <person name="Salamov A."/>
            <person name="Henrissat B."/>
            <person name="Wiebenga A."/>
            <person name="De vries R.P."/>
            <person name="Grigoriev I.V."/>
            <person name="Mortensen U.H."/>
            <person name="Andersen M.R."/>
            <person name="Baker S.E."/>
        </authorList>
    </citation>
    <scope>NUCLEOTIDE SEQUENCE</scope>
    <source>
        <strain evidence="1">CBS 122712</strain>
    </source>
</reference>